<organism evidence="2 3">
    <name type="scientific">Aulographum hederae CBS 113979</name>
    <dbReference type="NCBI Taxonomy" id="1176131"/>
    <lineage>
        <taxon>Eukaryota</taxon>
        <taxon>Fungi</taxon>
        <taxon>Dikarya</taxon>
        <taxon>Ascomycota</taxon>
        <taxon>Pezizomycotina</taxon>
        <taxon>Dothideomycetes</taxon>
        <taxon>Pleosporomycetidae</taxon>
        <taxon>Aulographales</taxon>
        <taxon>Aulographaceae</taxon>
    </lineage>
</organism>
<protein>
    <submittedName>
        <fullName evidence="2">Uncharacterized protein</fullName>
    </submittedName>
</protein>
<feature type="region of interest" description="Disordered" evidence="1">
    <location>
        <begin position="25"/>
        <end position="126"/>
    </location>
</feature>
<dbReference type="EMBL" id="ML977158">
    <property type="protein sequence ID" value="KAF1986122.1"/>
    <property type="molecule type" value="Genomic_DNA"/>
</dbReference>
<name>A0A6G1GZ88_9PEZI</name>
<keyword evidence="3" id="KW-1185">Reference proteome</keyword>
<dbReference type="Proteomes" id="UP000800041">
    <property type="component" value="Unassembled WGS sequence"/>
</dbReference>
<accession>A0A6G1GZ88</accession>
<evidence type="ECO:0000313" key="3">
    <source>
        <dbReference type="Proteomes" id="UP000800041"/>
    </source>
</evidence>
<feature type="compositionally biased region" description="Polar residues" evidence="1">
    <location>
        <begin position="51"/>
        <end position="73"/>
    </location>
</feature>
<proteinExistence type="predicted"/>
<dbReference type="AlphaFoldDB" id="A0A6G1GZ88"/>
<sequence>MFPYYIHPLNPLTQARRKENGMVLGSTCSTHKTRHKTQDTIQGTRHKTQDKTQSTKYKTRYKAQNTEYKTQSQSPPPPTFRSVSPTPLALSPSPPNPLPIASQIPQTYRASRRYDRQTRRYVYRRE</sequence>
<evidence type="ECO:0000313" key="2">
    <source>
        <dbReference type="EMBL" id="KAF1986122.1"/>
    </source>
</evidence>
<gene>
    <name evidence="2" type="ORF">K402DRAFT_90391</name>
</gene>
<reference evidence="2" key="1">
    <citation type="journal article" date="2020" name="Stud. Mycol.">
        <title>101 Dothideomycetes genomes: a test case for predicting lifestyles and emergence of pathogens.</title>
        <authorList>
            <person name="Haridas S."/>
            <person name="Albert R."/>
            <person name="Binder M."/>
            <person name="Bloem J."/>
            <person name="Labutti K."/>
            <person name="Salamov A."/>
            <person name="Andreopoulos B."/>
            <person name="Baker S."/>
            <person name="Barry K."/>
            <person name="Bills G."/>
            <person name="Bluhm B."/>
            <person name="Cannon C."/>
            <person name="Castanera R."/>
            <person name="Culley D."/>
            <person name="Daum C."/>
            <person name="Ezra D."/>
            <person name="Gonzalez J."/>
            <person name="Henrissat B."/>
            <person name="Kuo A."/>
            <person name="Liang C."/>
            <person name="Lipzen A."/>
            <person name="Lutzoni F."/>
            <person name="Magnuson J."/>
            <person name="Mondo S."/>
            <person name="Nolan M."/>
            <person name="Ohm R."/>
            <person name="Pangilinan J."/>
            <person name="Park H.-J."/>
            <person name="Ramirez L."/>
            <person name="Alfaro M."/>
            <person name="Sun H."/>
            <person name="Tritt A."/>
            <person name="Yoshinaga Y."/>
            <person name="Zwiers L.-H."/>
            <person name="Turgeon B."/>
            <person name="Goodwin S."/>
            <person name="Spatafora J."/>
            <person name="Crous P."/>
            <person name="Grigoriev I."/>
        </authorList>
    </citation>
    <scope>NUCLEOTIDE SEQUENCE</scope>
    <source>
        <strain evidence="2">CBS 113979</strain>
    </source>
</reference>
<feature type="compositionally biased region" description="Basic and acidic residues" evidence="1">
    <location>
        <begin position="112"/>
        <end position="126"/>
    </location>
</feature>
<evidence type="ECO:0000256" key="1">
    <source>
        <dbReference type="SAM" id="MobiDB-lite"/>
    </source>
</evidence>